<keyword evidence="5" id="KW-1185">Reference proteome</keyword>
<feature type="region of interest" description="Disordered" evidence="2">
    <location>
        <begin position="450"/>
        <end position="479"/>
    </location>
</feature>
<feature type="region of interest" description="Disordered" evidence="2">
    <location>
        <begin position="540"/>
        <end position="586"/>
    </location>
</feature>
<dbReference type="PROSITE" id="PS50211">
    <property type="entry name" value="DENN"/>
    <property type="match status" value="1"/>
</dbReference>
<evidence type="ECO:0000256" key="1">
    <source>
        <dbReference type="ARBA" id="ARBA00007159"/>
    </source>
</evidence>
<dbReference type="GO" id="GO:0055037">
    <property type="term" value="C:recycling endosome"/>
    <property type="evidence" value="ECO:0007669"/>
    <property type="project" value="TreeGrafter"/>
</dbReference>
<name>A0A409WDJ6_9AGAR</name>
<dbReference type="PANTHER" id="PTHR13677:SF0">
    <property type="entry name" value="LD41638P"/>
    <property type="match status" value="1"/>
</dbReference>
<evidence type="ECO:0000313" key="5">
    <source>
        <dbReference type="Proteomes" id="UP000284706"/>
    </source>
</evidence>
<feature type="domain" description="UDENN" evidence="3">
    <location>
        <begin position="149"/>
        <end position="633"/>
    </location>
</feature>
<dbReference type="OrthoDB" id="10265409at2759"/>
<dbReference type="PANTHER" id="PTHR13677">
    <property type="entry name" value="LD41638P"/>
    <property type="match status" value="1"/>
</dbReference>
<sequence>MPPNVPAQLNLEPPQYEEDIGDLSPYLPLPSSTSSRASSATLGSSISASSPRNALSEDEFDFGDPFNDTTSPGSVETPKRPNFSLQYTSPSSPSLASPQVNPRRLSRSQTLPRIYNTARENTQPRVIATEINALAVDPASTEKMRRWILGIAVVEFDIDSGPVVDGIYPPFQLVPAESENIAFCAFPDSLQFDQGSQSHSFRVRQQVNGPSGEDRAQTEDGFMYGFAHFMQRRDSSSKRGYQQRSLVILTQHQYPALFSSVVAIFGPLFEAHGTPMLEAACHNIATWPDPTPGETLELGFLGTVLQVEIPHSLDVQQVTETSSFNEKYDPKSHILATTAPFLPPPLLLFEAALSNLWSIWECLVLCEPILVFGSSPAQTSQAVWWLRDLLRPIPLAGDIRPYFTMQDSDHMQLVNKLPPKAGLLLGVTNPFFEKSCTHWPHVLSLGRRIQSSHSPRQRSPTLGAPAGPPPGWKTKTHKRYISKDRALLKQLENAVKGDEKARLGASLALRRHFCSRSTQLITPLARYLNTLIPSPSEVHHARNASSALPRSSSSSPFSSPAPSPLPSSSSRMGLTPLQGHNSNKPLRLKPFNSANFISSLKAHGSVLPFKSTSKMVEFYQRWLKSPAFGAWLAQQEQIVQTVLNGAALPSSTSAASPNVMPLLTR</sequence>
<dbReference type="Proteomes" id="UP000284706">
    <property type="component" value="Unassembled WGS sequence"/>
</dbReference>
<dbReference type="InterPro" id="IPR024224">
    <property type="entry name" value="DENND6"/>
</dbReference>
<organism evidence="4 5">
    <name type="scientific">Gymnopilus dilepis</name>
    <dbReference type="NCBI Taxonomy" id="231916"/>
    <lineage>
        <taxon>Eukaryota</taxon>
        <taxon>Fungi</taxon>
        <taxon>Dikarya</taxon>
        <taxon>Basidiomycota</taxon>
        <taxon>Agaricomycotina</taxon>
        <taxon>Agaricomycetes</taxon>
        <taxon>Agaricomycetidae</taxon>
        <taxon>Agaricales</taxon>
        <taxon>Agaricineae</taxon>
        <taxon>Hymenogastraceae</taxon>
        <taxon>Gymnopilus</taxon>
    </lineage>
</organism>
<dbReference type="EMBL" id="NHYE01005147">
    <property type="protein sequence ID" value="PPQ76551.1"/>
    <property type="molecule type" value="Genomic_DNA"/>
</dbReference>
<feature type="compositionally biased region" description="Low complexity" evidence="2">
    <location>
        <begin position="23"/>
        <end position="51"/>
    </location>
</feature>
<dbReference type="AlphaFoldDB" id="A0A409WDJ6"/>
<accession>A0A409WDJ6</accession>
<feature type="compositionally biased region" description="Polar residues" evidence="2">
    <location>
        <begin position="450"/>
        <end position="460"/>
    </location>
</feature>
<feature type="region of interest" description="Disordered" evidence="2">
    <location>
        <begin position="1"/>
        <end position="118"/>
    </location>
</feature>
<proteinExistence type="inferred from homology"/>
<reference evidence="4 5" key="1">
    <citation type="journal article" date="2018" name="Evol. Lett.">
        <title>Horizontal gene cluster transfer increased hallucinogenic mushroom diversity.</title>
        <authorList>
            <person name="Reynolds H.T."/>
            <person name="Vijayakumar V."/>
            <person name="Gluck-Thaler E."/>
            <person name="Korotkin H.B."/>
            <person name="Matheny P.B."/>
            <person name="Slot J.C."/>
        </authorList>
    </citation>
    <scope>NUCLEOTIDE SEQUENCE [LARGE SCALE GENOMIC DNA]</scope>
    <source>
        <strain evidence="4 5">SRW20</strain>
    </source>
</reference>
<comment type="caution">
    <text evidence="4">The sequence shown here is derived from an EMBL/GenBank/DDBJ whole genome shotgun (WGS) entry which is preliminary data.</text>
</comment>
<protein>
    <recommendedName>
        <fullName evidence="3">UDENN domain-containing protein</fullName>
    </recommendedName>
</protein>
<evidence type="ECO:0000259" key="3">
    <source>
        <dbReference type="PROSITE" id="PS50211"/>
    </source>
</evidence>
<dbReference type="InParanoid" id="A0A409WDJ6"/>
<dbReference type="InterPro" id="IPR037516">
    <property type="entry name" value="Tripartite_DENN"/>
</dbReference>
<feature type="compositionally biased region" description="Low complexity" evidence="2">
    <location>
        <begin position="545"/>
        <end position="558"/>
    </location>
</feature>
<comment type="similarity">
    <text evidence="1">Belongs to the DENND6 family.</text>
</comment>
<gene>
    <name evidence="4" type="ORF">CVT26_013263</name>
</gene>
<dbReference type="GO" id="GO:0005085">
    <property type="term" value="F:guanyl-nucleotide exchange factor activity"/>
    <property type="evidence" value="ECO:0007669"/>
    <property type="project" value="InterPro"/>
</dbReference>
<evidence type="ECO:0000313" key="4">
    <source>
        <dbReference type="EMBL" id="PPQ76551.1"/>
    </source>
</evidence>
<feature type="compositionally biased region" description="Polar residues" evidence="2">
    <location>
        <begin position="83"/>
        <end position="100"/>
    </location>
</feature>
<evidence type="ECO:0000256" key="2">
    <source>
        <dbReference type="SAM" id="MobiDB-lite"/>
    </source>
</evidence>